<protein>
    <submittedName>
        <fullName evidence="1">Uncharacterized protein</fullName>
    </submittedName>
</protein>
<sequence length="73" mass="7820">MAQVSDSATIATVSRHGEINGGVSDSLENIQHAHAHQDLLLAVIDVLGNRFPILEYDGLPDGLAFRILSLLGR</sequence>
<proteinExistence type="predicted"/>
<dbReference type="EMBL" id="FOBH01000008">
    <property type="protein sequence ID" value="SEL29262.1"/>
    <property type="molecule type" value="Genomic_DNA"/>
</dbReference>
<dbReference type="AlphaFoldDB" id="A0A1H7P0B5"/>
<accession>A0A1H7P0B5</accession>
<organism evidence="1 2">
    <name type="scientific">Nitrosovibrio tenuis</name>
    <dbReference type="NCBI Taxonomy" id="1233"/>
    <lineage>
        <taxon>Bacteria</taxon>
        <taxon>Pseudomonadati</taxon>
        <taxon>Pseudomonadota</taxon>
        <taxon>Betaproteobacteria</taxon>
        <taxon>Nitrosomonadales</taxon>
        <taxon>Nitrosomonadaceae</taxon>
        <taxon>Nitrosovibrio</taxon>
    </lineage>
</organism>
<gene>
    <name evidence="1" type="ORF">SAMN05216387_10813</name>
</gene>
<keyword evidence="2" id="KW-1185">Reference proteome</keyword>
<reference evidence="1 2" key="1">
    <citation type="submission" date="2016-10" db="EMBL/GenBank/DDBJ databases">
        <authorList>
            <person name="de Groot N.N."/>
        </authorList>
    </citation>
    <scope>NUCLEOTIDE SEQUENCE [LARGE SCALE GENOMIC DNA]</scope>
    <source>
        <strain evidence="1 2">Nv1</strain>
    </source>
</reference>
<name>A0A1H7P0B5_9PROT</name>
<evidence type="ECO:0000313" key="2">
    <source>
        <dbReference type="Proteomes" id="UP000198620"/>
    </source>
</evidence>
<evidence type="ECO:0000313" key="1">
    <source>
        <dbReference type="EMBL" id="SEL29262.1"/>
    </source>
</evidence>
<dbReference type="Proteomes" id="UP000198620">
    <property type="component" value="Unassembled WGS sequence"/>
</dbReference>